<protein>
    <submittedName>
        <fullName evidence="2">Uncharacterized protein</fullName>
    </submittedName>
</protein>
<accession>A0A834N7J0</accession>
<organism evidence="2 3">
    <name type="scientific">Vespula vulgaris</name>
    <name type="common">Yellow jacket</name>
    <name type="synonym">Wasp</name>
    <dbReference type="NCBI Taxonomy" id="7454"/>
    <lineage>
        <taxon>Eukaryota</taxon>
        <taxon>Metazoa</taxon>
        <taxon>Ecdysozoa</taxon>
        <taxon>Arthropoda</taxon>
        <taxon>Hexapoda</taxon>
        <taxon>Insecta</taxon>
        <taxon>Pterygota</taxon>
        <taxon>Neoptera</taxon>
        <taxon>Endopterygota</taxon>
        <taxon>Hymenoptera</taxon>
        <taxon>Apocrita</taxon>
        <taxon>Aculeata</taxon>
        <taxon>Vespoidea</taxon>
        <taxon>Vespidae</taxon>
        <taxon>Vespinae</taxon>
        <taxon>Vespula</taxon>
    </lineage>
</organism>
<dbReference type="EMBL" id="JACSEA010000006">
    <property type="protein sequence ID" value="KAF7398615.1"/>
    <property type="molecule type" value="Genomic_DNA"/>
</dbReference>
<feature type="compositionally biased region" description="Basic and acidic residues" evidence="1">
    <location>
        <begin position="77"/>
        <end position="92"/>
    </location>
</feature>
<gene>
    <name evidence="2" type="ORF">HZH66_006512</name>
</gene>
<comment type="caution">
    <text evidence="2">The sequence shown here is derived from an EMBL/GenBank/DDBJ whole genome shotgun (WGS) entry which is preliminary data.</text>
</comment>
<dbReference type="Proteomes" id="UP000614350">
    <property type="component" value="Unassembled WGS sequence"/>
</dbReference>
<feature type="region of interest" description="Disordered" evidence="1">
    <location>
        <begin position="67"/>
        <end position="92"/>
    </location>
</feature>
<dbReference type="AlphaFoldDB" id="A0A834N7J0"/>
<reference evidence="2" key="1">
    <citation type="journal article" date="2020" name="G3 (Bethesda)">
        <title>High-Quality Assemblies for Three Invasive Social Wasps from the &lt;i&gt;Vespula&lt;/i&gt; Genus.</title>
        <authorList>
            <person name="Harrop T.W.R."/>
            <person name="Guhlin J."/>
            <person name="McLaughlin G.M."/>
            <person name="Permina E."/>
            <person name="Stockwell P."/>
            <person name="Gilligan J."/>
            <person name="Le Lec M.F."/>
            <person name="Gruber M.A.M."/>
            <person name="Quinn O."/>
            <person name="Lovegrove M."/>
            <person name="Duncan E.J."/>
            <person name="Remnant E.J."/>
            <person name="Van Eeckhoven J."/>
            <person name="Graham B."/>
            <person name="Knapp R.A."/>
            <person name="Langford K.W."/>
            <person name="Kronenberg Z."/>
            <person name="Press M.O."/>
            <person name="Eacker S.M."/>
            <person name="Wilson-Rankin E.E."/>
            <person name="Purcell J."/>
            <person name="Lester P.J."/>
            <person name="Dearden P.K."/>
        </authorList>
    </citation>
    <scope>NUCLEOTIDE SEQUENCE</scope>
    <source>
        <strain evidence="2">Marl-1</strain>
    </source>
</reference>
<keyword evidence="3" id="KW-1185">Reference proteome</keyword>
<evidence type="ECO:0000313" key="3">
    <source>
        <dbReference type="Proteomes" id="UP000614350"/>
    </source>
</evidence>
<name>A0A834N7J0_VESVU</name>
<sequence length="92" mass="10674">MGSRGRRGWWVQPGTVDERHGQVRLSLRPVVRDTSRPPPLWVARSRSEGHLGTSVGWVEWWGERWRGRRGSRPSSGEARHAHRVEEWEKTLG</sequence>
<proteinExistence type="predicted"/>
<evidence type="ECO:0000256" key="1">
    <source>
        <dbReference type="SAM" id="MobiDB-lite"/>
    </source>
</evidence>
<evidence type="ECO:0000313" key="2">
    <source>
        <dbReference type="EMBL" id="KAF7398615.1"/>
    </source>
</evidence>